<dbReference type="PANTHER" id="PTHR33677:SF5">
    <property type="entry name" value="TRANSCRIPTIONAL REPRESSOR FRMR"/>
    <property type="match status" value="1"/>
</dbReference>
<dbReference type="RefSeq" id="WP_159416615.1">
    <property type="nucleotide sequence ID" value="NZ_CP027557.1"/>
</dbReference>
<dbReference type="GO" id="GO:0045892">
    <property type="term" value="P:negative regulation of DNA-templated transcription"/>
    <property type="evidence" value="ECO:0007669"/>
    <property type="project" value="UniProtKB-ARBA"/>
</dbReference>
<dbReference type="Gene3D" id="1.20.58.1000">
    <property type="entry name" value="Metal-sensitive repressor, helix protomer"/>
    <property type="match status" value="1"/>
</dbReference>
<comment type="caution">
    <text evidence="3">The sequence shown here is derived from an EMBL/GenBank/DDBJ whole genome shotgun (WGS) entry which is preliminary data.</text>
</comment>
<reference evidence="3" key="1">
    <citation type="submission" date="2021-11" db="EMBL/GenBank/DDBJ databases">
        <title>Development of a sustainable strategy for remediation of hydrocarbon-contaminated territories based on the waste exchange concept.</title>
        <authorList>
            <person name="Elkin A."/>
        </authorList>
    </citation>
    <scope>NUCLEOTIDE SEQUENCE</scope>
    <source>
        <strain evidence="3">IEGM 757</strain>
    </source>
</reference>
<dbReference type="Proteomes" id="UP001198630">
    <property type="component" value="Unassembled WGS sequence"/>
</dbReference>
<dbReference type="CDD" id="cd10148">
    <property type="entry name" value="CsoR-like_DUF156"/>
    <property type="match status" value="1"/>
</dbReference>
<gene>
    <name evidence="3" type="ORF">LQ384_03605</name>
</gene>
<evidence type="ECO:0000313" key="3">
    <source>
        <dbReference type="EMBL" id="MCD2110173.1"/>
    </source>
</evidence>
<keyword evidence="2" id="KW-0186">Copper</keyword>
<dbReference type="PANTHER" id="PTHR33677">
    <property type="entry name" value="TRANSCRIPTIONAL REPRESSOR FRMR-RELATED"/>
    <property type="match status" value="1"/>
</dbReference>
<protein>
    <submittedName>
        <fullName evidence="3">Metal-sensitive transcriptional regulator</fullName>
    </submittedName>
</protein>
<dbReference type="EMBL" id="JAJNCO010000002">
    <property type="protein sequence ID" value="MCD2110173.1"/>
    <property type="molecule type" value="Genomic_DNA"/>
</dbReference>
<dbReference type="AlphaFoldDB" id="A0AAW4XAT1"/>
<evidence type="ECO:0000256" key="1">
    <source>
        <dbReference type="ARBA" id="ARBA00005428"/>
    </source>
</evidence>
<accession>A0AAW4XAT1</accession>
<name>A0AAW4XAT1_RHORH</name>
<evidence type="ECO:0000313" key="4">
    <source>
        <dbReference type="Proteomes" id="UP001198630"/>
    </source>
</evidence>
<sequence length="89" mass="10089">MENPEADTAALRRLRRAQGQLTAVITMLETDRDLREVVIQLAATSHALHRAGFKIISDRLRRCILDEQDAACDDRITEKELEELFLGLA</sequence>
<organism evidence="3 4">
    <name type="scientific">Rhodococcus rhodochrous</name>
    <dbReference type="NCBI Taxonomy" id="1829"/>
    <lineage>
        <taxon>Bacteria</taxon>
        <taxon>Bacillati</taxon>
        <taxon>Actinomycetota</taxon>
        <taxon>Actinomycetes</taxon>
        <taxon>Mycobacteriales</taxon>
        <taxon>Nocardiaceae</taxon>
        <taxon>Rhodococcus</taxon>
    </lineage>
</organism>
<comment type="similarity">
    <text evidence="1">Belongs to the CsoR family.</text>
</comment>
<evidence type="ECO:0000256" key="2">
    <source>
        <dbReference type="ARBA" id="ARBA00023008"/>
    </source>
</evidence>
<dbReference type="InterPro" id="IPR038390">
    <property type="entry name" value="Metal_Tscrpt_repr_sf"/>
</dbReference>
<dbReference type="InterPro" id="IPR003735">
    <property type="entry name" value="Metal_Tscrpt_repr"/>
</dbReference>
<dbReference type="GO" id="GO:0003677">
    <property type="term" value="F:DNA binding"/>
    <property type="evidence" value="ECO:0007669"/>
    <property type="project" value="InterPro"/>
</dbReference>
<dbReference type="GO" id="GO:0046872">
    <property type="term" value="F:metal ion binding"/>
    <property type="evidence" value="ECO:0007669"/>
    <property type="project" value="InterPro"/>
</dbReference>
<dbReference type="Pfam" id="PF02583">
    <property type="entry name" value="Trns_repr_metal"/>
    <property type="match status" value="1"/>
</dbReference>
<proteinExistence type="inferred from homology"/>